<name>A0A2T4U2Z6_9BACI</name>
<dbReference type="Proteomes" id="UP000240509">
    <property type="component" value="Unassembled WGS sequence"/>
</dbReference>
<dbReference type="AlphaFoldDB" id="A0A2T4U2Z6"/>
<comment type="caution">
    <text evidence="1">The sequence shown here is derived from an EMBL/GenBank/DDBJ whole genome shotgun (WGS) entry which is preliminary data.</text>
</comment>
<evidence type="ECO:0000313" key="2">
    <source>
        <dbReference type="Proteomes" id="UP000240509"/>
    </source>
</evidence>
<keyword evidence="2" id="KW-1185">Reference proteome</keyword>
<evidence type="ECO:0000313" key="1">
    <source>
        <dbReference type="EMBL" id="PTL37768.1"/>
    </source>
</evidence>
<accession>A0A2T4U2Z6</accession>
<reference evidence="1 2" key="1">
    <citation type="submission" date="2018-03" db="EMBL/GenBank/DDBJ databases">
        <title>Alkalicoccus saliphilus sp. nov., isolated from a mineral pool.</title>
        <authorList>
            <person name="Zhao B."/>
        </authorList>
    </citation>
    <scope>NUCLEOTIDE SEQUENCE [LARGE SCALE GENOMIC DNA]</scope>
    <source>
        <strain evidence="1 2">6AG</strain>
    </source>
</reference>
<sequence>MRIKEYRLSVKQFLRKPYLIIKSHWLKYRFKILSGLAADHRKKVSYLHWLQSDLENKDILVKTEKIEGYVGMREHQDYEKHFVLQGDWDKNQVPIKTYKYEHPQTSYRYQSMENMFLHQQPAEETEEYRHHLERMNKHGESRGGMSSPEDIDKYFNQLHVLYESIRSSGVLSQQQLGETADAGIGCVLDKDGKLLKSHDGHHRYILAEIAGVDVIPVTIQAVSENWVDKNIDVSNGESIVKQINRKFGELSSGQHGESGSAHN</sequence>
<gene>
    <name evidence="1" type="ORF">C6Y45_14765</name>
</gene>
<protein>
    <submittedName>
        <fullName evidence="1">Uncharacterized protein</fullName>
    </submittedName>
</protein>
<organism evidence="1 2">
    <name type="scientific">Alkalicoccus saliphilus</name>
    <dbReference type="NCBI Taxonomy" id="200989"/>
    <lineage>
        <taxon>Bacteria</taxon>
        <taxon>Bacillati</taxon>
        <taxon>Bacillota</taxon>
        <taxon>Bacilli</taxon>
        <taxon>Bacillales</taxon>
        <taxon>Bacillaceae</taxon>
        <taxon>Alkalicoccus</taxon>
    </lineage>
</organism>
<proteinExistence type="predicted"/>
<dbReference type="EMBL" id="PZJJ01000034">
    <property type="protein sequence ID" value="PTL37768.1"/>
    <property type="molecule type" value="Genomic_DNA"/>
</dbReference>